<gene>
    <name evidence="1" type="ORF">JFN93_03015</name>
</gene>
<comment type="caution">
    <text evidence="1">The sequence shown here is derived from an EMBL/GenBank/DDBJ whole genome shotgun (WGS) entry which is preliminary data.</text>
</comment>
<dbReference type="AlphaFoldDB" id="A0A8J7M072"/>
<evidence type="ECO:0000313" key="1">
    <source>
        <dbReference type="EMBL" id="MBJ6723672.1"/>
    </source>
</evidence>
<dbReference type="Proteomes" id="UP000636888">
    <property type="component" value="Unassembled WGS sequence"/>
</dbReference>
<dbReference type="NCBIfam" id="TIGR03016">
    <property type="entry name" value="pepcterm_hypo_1"/>
    <property type="match status" value="1"/>
</dbReference>
<keyword evidence="2" id="KW-1185">Reference proteome</keyword>
<reference evidence="1" key="1">
    <citation type="submission" date="2020-12" db="EMBL/GenBank/DDBJ databases">
        <title>Geomonas sp. Red875, isolated from river sediment.</title>
        <authorList>
            <person name="Xu Z."/>
            <person name="Zhang Z."/>
            <person name="Masuda Y."/>
            <person name="Itoh H."/>
            <person name="Senoo K."/>
        </authorList>
    </citation>
    <scope>NUCLEOTIDE SEQUENCE</scope>
    <source>
        <strain evidence="1">Red875</strain>
    </source>
</reference>
<name>A0A8J7M072_9BACT</name>
<dbReference type="SUPFAM" id="SSF56935">
    <property type="entry name" value="Porins"/>
    <property type="match status" value="1"/>
</dbReference>
<protein>
    <submittedName>
        <fullName evidence="1">TIGR03016 family PEP-CTERM system-associated outer membrane protein</fullName>
    </submittedName>
</protein>
<dbReference type="RefSeq" id="WP_199382509.1">
    <property type="nucleotide sequence ID" value="NZ_JAEMHM010000002.1"/>
</dbReference>
<sequence>MNAFKRQQWWRLAALLTALGSVVFRAFPLFAADFEWHPKVTASEEYNDNLFEDSVNRRTDFITRIQPGAAFRFRNPYLASEGGYTFDYRNYARGSRSDEYNHAVTLTGQVVGAENFFYVDFSENLTRVSLDVTRDRTLESSFASQTDQNAAIVSPYFIWKVGTGGSLKTGYRYLDTRYWSADAVDRVSQIAFADYNHQLTQRLSLIAGYSYNHVRSTQGSYDRHDVSAGGKYQLGEGSFLFGSAGNSWFAFPGKNLSEPFWNAGLTWGLPHVVTTLETRVQYTDDPLILATEQKSYSGKLDFPLDRGALGVMSTYTEYVLSATGTLDRRQLSVGANARYDFTSKFNASLNVLGDRLSRKTPEDYPYHLDATALVSYICNRDVTLALTYSWITYRYELKSDSGAKDINRVVAEIRKVF</sequence>
<evidence type="ECO:0000313" key="2">
    <source>
        <dbReference type="Proteomes" id="UP000636888"/>
    </source>
</evidence>
<dbReference type="InterPro" id="IPR017467">
    <property type="entry name" value="CHP03016_PEP-CTERM"/>
</dbReference>
<dbReference type="EMBL" id="JAEMHM010000002">
    <property type="protein sequence ID" value="MBJ6723672.1"/>
    <property type="molecule type" value="Genomic_DNA"/>
</dbReference>
<organism evidence="1 2">
    <name type="scientific">Geomesophilobacter sediminis</name>
    <dbReference type="NCBI Taxonomy" id="2798584"/>
    <lineage>
        <taxon>Bacteria</taxon>
        <taxon>Pseudomonadati</taxon>
        <taxon>Thermodesulfobacteriota</taxon>
        <taxon>Desulfuromonadia</taxon>
        <taxon>Geobacterales</taxon>
        <taxon>Geobacteraceae</taxon>
        <taxon>Geomesophilobacter</taxon>
    </lineage>
</organism>
<proteinExistence type="predicted"/>
<accession>A0A8J7M072</accession>